<organism evidence="2 3">
    <name type="scientific">Fusarium floridanum</name>
    <dbReference type="NCBI Taxonomy" id="1325733"/>
    <lineage>
        <taxon>Eukaryota</taxon>
        <taxon>Fungi</taxon>
        <taxon>Dikarya</taxon>
        <taxon>Ascomycota</taxon>
        <taxon>Pezizomycotina</taxon>
        <taxon>Sordariomycetes</taxon>
        <taxon>Hypocreomycetidae</taxon>
        <taxon>Hypocreales</taxon>
        <taxon>Nectriaceae</taxon>
        <taxon>Fusarium</taxon>
        <taxon>Fusarium solani species complex</taxon>
    </lineage>
</organism>
<evidence type="ECO:0000256" key="1">
    <source>
        <dbReference type="SAM" id="MobiDB-lite"/>
    </source>
</evidence>
<feature type="region of interest" description="Disordered" evidence="1">
    <location>
        <begin position="73"/>
        <end position="103"/>
    </location>
</feature>
<evidence type="ECO:0000313" key="2">
    <source>
        <dbReference type="EMBL" id="RSL75422.1"/>
    </source>
</evidence>
<protein>
    <submittedName>
        <fullName evidence="2">Uncharacterized protein</fullName>
    </submittedName>
</protein>
<feature type="compositionally biased region" description="Polar residues" evidence="1">
    <location>
        <begin position="73"/>
        <end position="96"/>
    </location>
</feature>
<name>A0A428RD27_9HYPO</name>
<sequence length="150" mass="16590">MEPHDDLRAIAGLTEHPPKRQRSDSSDSYDKVKRQNVQVDEPLEALATFGQCEASQVTTCTFETHAVLQSSNARLVESPGSSWDPSQQASEVNTSDYFGDDSDLDQYLDELDEITDNILSVVQTCQNGDTDIDLNESDDIAFTELLDEAS</sequence>
<dbReference type="EMBL" id="NKCL01000350">
    <property type="protein sequence ID" value="RSL75422.1"/>
    <property type="molecule type" value="Genomic_DNA"/>
</dbReference>
<feature type="compositionally biased region" description="Basic and acidic residues" evidence="1">
    <location>
        <begin position="16"/>
        <end position="33"/>
    </location>
</feature>
<evidence type="ECO:0000313" key="3">
    <source>
        <dbReference type="Proteomes" id="UP000287972"/>
    </source>
</evidence>
<reference evidence="2 3" key="1">
    <citation type="submission" date="2017-06" db="EMBL/GenBank/DDBJ databases">
        <title>Comparative genomic analysis of Ambrosia Fusariam Clade fungi.</title>
        <authorList>
            <person name="Stajich J.E."/>
            <person name="Carrillo J."/>
            <person name="Kijimoto T."/>
            <person name="Eskalen A."/>
            <person name="O'Donnell K."/>
            <person name="Kasson M."/>
        </authorList>
    </citation>
    <scope>NUCLEOTIDE SEQUENCE [LARGE SCALE GENOMIC DNA]</scope>
    <source>
        <strain evidence="2 3">NRRL62606</strain>
    </source>
</reference>
<feature type="region of interest" description="Disordered" evidence="1">
    <location>
        <begin position="1"/>
        <end position="34"/>
    </location>
</feature>
<comment type="caution">
    <text evidence="2">The sequence shown here is derived from an EMBL/GenBank/DDBJ whole genome shotgun (WGS) entry which is preliminary data.</text>
</comment>
<gene>
    <name evidence="2" type="ORF">CEP51_010880</name>
</gene>
<keyword evidence="3" id="KW-1185">Reference proteome</keyword>
<accession>A0A428RD27</accession>
<dbReference type="AlphaFoldDB" id="A0A428RD27"/>
<dbReference type="Proteomes" id="UP000287972">
    <property type="component" value="Unassembled WGS sequence"/>
</dbReference>
<proteinExistence type="predicted"/>